<dbReference type="GO" id="GO:0005524">
    <property type="term" value="F:ATP binding"/>
    <property type="evidence" value="ECO:0007669"/>
    <property type="project" value="UniProtKB-UniRule"/>
</dbReference>
<dbReference type="OrthoDB" id="1706066at2759"/>
<comment type="catalytic activity">
    <reaction evidence="7">
        <text>propanoate + ATP + CoA = propanoyl-CoA + AMP + diphosphate</text>
        <dbReference type="Rhea" id="RHEA:20373"/>
        <dbReference type="ChEBI" id="CHEBI:17272"/>
        <dbReference type="ChEBI" id="CHEBI:30616"/>
        <dbReference type="ChEBI" id="CHEBI:33019"/>
        <dbReference type="ChEBI" id="CHEBI:57287"/>
        <dbReference type="ChEBI" id="CHEBI:57392"/>
        <dbReference type="ChEBI" id="CHEBI:456215"/>
        <dbReference type="EC" id="6.2.1.17"/>
    </reaction>
    <physiologicalReaction direction="left-to-right" evidence="7">
        <dbReference type="Rhea" id="RHEA:20374"/>
    </physiologicalReaction>
</comment>
<evidence type="ECO:0000313" key="13">
    <source>
        <dbReference type="Proteomes" id="UP000829720"/>
    </source>
</evidence>
<dbReference type="InterPro" id="IPR020845">
    <property type="entry name" value="AMP-binding_CS"/>
</dbReference>
<dbReference type="InterPro" id="IPR000873">
    <property type="entry name" value="AMP-dep_synth/lig_dom"/>
</dbReference>
<evidence type="ECO:0000259" key="10">
    <source>
        <dbReference type="Pfam" id="PF13193"/>
    </source>
</evidence>
<evidence type="ECO:0000259" key="9">
    <source>
        <dbReference type="Pfam" id="PF00501"/>
    </source>
</evidence>
<comment type="similarity">
    <text evidence="2 8">Belongs to the ATP-dependent AMP-binding enzyme family.</text>
</comment>
<keyword evidence="3 8" id="KW-0436">Ligase</keyword>
<dbReference type="PROSITE" id="PS00455">
    <property type="entry name" value="AMP_BINDING"/>
    <property type="match status" value="1"/>
</dbReference>
<dbReference type="EC" id="6.2.1.1" evidence="8"/>
<reference evidence="12" key="1">
    <citation type="submission" date="2021-01" db="EMBL/GenBank/DDBJ databases">
        <authorList>
            <person name="Zahm M."/>
            <person name="Roques C."/>
            <person name="Cabau C."/>
            <person name="Klopp C."/>
            <person name="Donnadieu C."/>
            <person name="Jouanno E."/>
            <person name="Lampietro C."/>
            <person name="Louis A."/>
            <person name="Herpin A."/>
            <person name="Echchiki A."/>
            <person name="Berthelot C."/>
            <person name="Parey E."/>
            <person name="Roest-Crollius H."/>
            <person name="Braasch I."/>
            <person name="Postlethwait J."/>
            <person name="Bobe J."/>
            <person name="Montfort J."/>
            <person name="Bouchez O."/>
            <person name="Begum T."/>
            <person name="Mejri S."/>
            <person name="Adams A."/>
            <person name="Chen W.-J."/>
            <person name="Guiguen Y."/>
        </authorList>
    </citation>
    <scope>NUCLEOTIDE SEQUENCE</scope>
    <source>
        <tissue evidence="12">Blood</tissue>
    </source>
</reference>
<dbReference type="EMBL" id="JAERUA010000007">
    <property type="protein sequence ID" value="KAI1897279.1"/>
    <property type="molecule type" value="Genomic_DNA"/>
</dbReference>
<evidence type="ECO:0000256" key="8">
    <source>
        <dbReference type="RuleBase" id="RU361147"/>
    </source>
</evidence>
<comment type="catalytic activity">
    <reaction evidence="1">
        <text>acetate + ATP + CoA = acetyl-CoA + AMP + diphosphate</text>
        <dbReference type="Rhea" id="RHEA:23176"/>
        <dbReference type="ChEBI" id="CHEBI:30089"/>
        <dbReference type="ChEBI" id="CHEBI:30616"/>
        <dbReference type="ChEBI" id="CHEBI:33019"/>
        <dbReference type="ChEBI" id="CHEBI:57287"/>
        <dbReference type="ChEBI" id="CHEBI:57288"/>
        <dbReference type="ChEBI" id="CHEBI:456215"/>
        <dbReference type="EC" id="6.2.1.1"/>
    </reaction>
    <physiologicalReaction direction="left-to-right" evidence="1">
        <dbReference type="Rhea" id="RHEA:23177"/>
    </physiologicalReaction>
</comment>
<dbReference type="PANTHER" id="PTHR24095:SF83">
    <property type="entry name" value="ACETYL-COENZYME A SYNTHETASE"/>
    <property type="match status" value="1"/>
</dbReference>
<dbReference type="PANTHER" id="PTHR24095">
    <property type="entry name" value="ACETYL-COENZYME A SYNTHETASE"/>
    <property type="match status" value="1"/>
</dbReference>
<evidence type="ECO:0000256" key="6">
    <source>
        <dbReference type="ARBA" id="ARBA00023098"/>
    </source>
</evidence>
<feature type="domain" description="Acetyl-coenzyme A synthetase N-terminal" evidence="11">
    <location>
        <begin position="57"/>
        <end position="111"/>
    </location>
</feature>
<keyword evidence="13" id="KW-1185">Reference proteome</keyword>
<evidence type="ECO:0000256" key="3">
    <source>
        <dbReference type="ARBA" id="ARBA00022598"/>
    </source>
</evidence>
<evidence type="ECO:0000259" key="11">
    <source>
        <dbReference type="Pfam" id="PF16177"/>
    </source>
</evidence>
<keyword evidence="4 8" id="KW-0547">Nucleotide-binding</keyword>
<feature type="domain" description="AMP-binding enzyme C-terminal" evidence="10">
    <location>
        <begin position="561"/>
        <end position="640"/>
    </location>
</feature>
<dbReference type="FunFam" id="3.40.50.12780:FF:000001">
    <property type="entry name" value="Acetyl-coenzyme A synthetase"/>
    <property type="match status" value="1"/>
</dbReference>
<protein>
    <recommendedName>
        <fullName evidence="8">Acetyl-coenzyme A synthetase</fullName>
        <ecNumber evidence="8">6.2.1.1</ecNumber>
    </recommendedName>
</protein>
<dbReference type="Gene3D" id="3.40.50.12780">
    <property type="entry name" value="N-terminal domain of ligase-like"/>
    <property type="match status" value="1"/>
</dbReference>
<dbReference type="GO" id="GO:0003987">
    <property type="term" value="F:acetate-CoA ligase activity"/>
    <property type="evidence" value="ECO:0007669"/>
    <property type="project" value="UniProtKB-UniRule"/>
</dbReference>
<comment type="caution">
    <text evidence="12">The sequence shown here is derived from an EMBL/GenBank/DDBJ whole genome shotgun (WGS) entry which is preliminary data.</text>
</comment>
<dbReference type="CDD" id="cd05966">
    <property type="entry name" value="ACS"/>
    <property type="match status" value="1"/>
</dbReference>
<dbReference type="GO" id="GO:0006629">
    <property type="term" value="P:lipid metabolic process"/>
    <property type="evidence" value="ECO:0007669"/>
    <property type="project" value="UniProtKB-KW"/>
</dbReference>
<dbReference type="GO" id="GO:0050218">
    <property type="term" value="F:propionate-CoA ligase activity"/>
    <property type="evidence" value="ECO:0007669"/>
    <property type="project" value="UniProtKB-EC"/>
</dbReference>
<dbReference type="NCBIfam" id="TIGR02188">
    <property type="entry name" value="Ac_CoA_lig_AcsA"/>
    <property type="match status" value="1"/>
</dbReference>
<evidence type="ECO:0000313" key="12">
    <source>
        <dbReference type="EMBL" id="KAI1897279.1"/>
    </source>
</evidence>
<evidence type="ECO:0000256" key="1">
    <source>
        <dbReference type="ARBA" id="ARBA00001884"/>
    </source>
</evidence>
<sequence length="686" mass="76638">MSPIWRYRLLKNSLYAKFANSSFPIPSKSSRQPIRSYNIAACMPEAAAFQGVGDHKGLYEFSINQGDSFWGAVGRQRLSWITPFHTVQNCDLKQGKIKWFEGGQLNVSVNCVDRHVHTCPERVALIWERDEPGTEVTITYRQLLELTCRLGNLFRRLGVRQGDCITLYLPPCPLAVAAMLACARIGAIHNVVFAGFSAEALAERIRDAQSKMVITANQGLRGGRVIPLKTVVDQAVQSCPSVQHVLVTMRTDNEVAMTDRDVPLEQEVMKEDVSCDPVAMDSEDVLFLLYTSGSTGKPKGVVHTQAGYLLYSALTHRYVFDYHDGDVFGCVADIGWITGHSYVVYGPLCNGGTTVLFESTPLYPNPGRYWETVERLRINQFYGAPTAIRLLLKYGDQWVKKYDRSSLKTLGSVGEPINTEAWDWYSRVVGEGRCPVVDTWWQTETGGVCIAPRPADPQAEIIPGLAMRPVFGIQPVLMDDKGEMLMDNDTTGALCISQAWPGMARSIYNNHQRFIETYCQPYPGFFFTGDGAHRSREGYYQIIGRLDDVINVSGHRLGTAELEDVVNQCQDVAESAAIGYSHDIKGQGVYVFVVLKEDADIPETVLVQRLRDMVSEKIAKYAIPDFIQVVKRLPKTRSGKIMRRVLRKVVERKANELGDLSTLDDPSTVQEVIQGYQRLLAEGPKP</sequence>
<evidence type="ECO:0000256" key="5">
    <source>
        <dbReference type="ARBA" id="ARBA00022840"/>
    </source>
</evidence>
<dbReference type="NCBIfam" id="NF001208">
    <property type="entry name" value="PRK00174.1"/>
    <property type="match status" value="1"/>
</dbReference>
<dbReference type="GO" id="GO:0005739">
    <property type="term" value="C:mitochondrion"/>
    <property type="evidence" value="ECO:0007669"/>
    <property type="project" value="TreeGrafter"/>
</dbReference>
<keyword evidence="5 8" id="KW-0067">ATP-binding</keyword>
<dbReference type="InterPro" id="IPR025110">
    <property type="entry name" value="AMP-bd_C"/>
</dbReference>
<dbReference type="InterPro" id="IPR032387">
    <property type="entry name" value="ACAS_N"/>
</dbReference>
<evidence type="ECO:0000256" key="4">
    <source>
        <dbReference type="ARBA" id="ARBA00022741"/>
    </source>
</evidence>
<dbReference type="Pfam" id="PF13193">
    <property type="entry name" value="AMP-binding_C"/>
    <property type="match status" value="1"/>
</dbReference>
<feature type="domain" description="AMP-dependent synthetase/ligase" evidence="9">
    <location>
        <begin position="113"/>
        <end position="504"/>
    </location>
</feature>
<proteinExistence type="inferred from homology"/>
<dbReference type="SUPFAM" id="SSF56801">
    <property type="entry name" value="Acetyl-CoA synthetase-like"/>
    <property type="match status" value="1"/>
</dbReference>
<dbReference type="AlphaFoldDB" id="A0A8T3DID9"/>
<dbReference type="Pfam" id="PF16177">
    <property type="entry name" value="ACAS_N"/>
    <property type="match status" value="1"/>
</dbReference>
<dbReference type="Gene3D" id="3.30.300.30">
    <property type="match status" value="1"/>
</dbReference>
<dbReference type="GO" id="GO:0016208">
    <property type="term" value="F:AMP binding"/>
    <property type="evidence" value="ECO:0007669"/>
    <property type="project" value="InterPro"/>
</dbReference>
<name>A0A8T3DID9_9TELE</name>
<gene>
    <name evidence="12" type="ORF">AGOR_G00081680</name>
</gene>
<evidence type="ECO:0000256" key="2">
    <source>
        <dbReference type="ARBA" id="ARBA00006432"/>
    </source>
</evidence>
<dbReference type="Pfam" id="PF00501">
    <property type="entry name" value="AMP-binding"/>
    <property type="match status" value="1"/>
</dbReference>
<dbReference type="Proteomes" id="UP000829720">
    <property type="component" value="Unassembled WGS sequence"/>
</dbReference>
<dbReference type="InterPro" id="IPR045851">
    <property type="entry name" value="AMP-bd_C_sf"/>
</dbReference>
<dbReference type="InterPro" id="IPR042099">
    <property type="entry name" value="ANL_N_sf"/>
</dbReference>
<accession>A0A8T3DID9</accession>
<dbReference type="InterPro" id="IPR011904">
    <property type="entry name" value="Ac_CoA_lig"/>
</dbReference>
<organism evidence="12 13">
    <name type="scientific">Albula goreensis</name>
    <dbReference type="NCBI Taxonomy" id="1534307"/>
    <lineage>
        <taxon>Eukaryota</taxon>
        <taxon>Metazoa</taxon>
        <taxon>Chordata</taxon>
        <taxon>Craniata</taxon>
        <taxon>Vertebrata</taxon>
        <taxon>Euteleostomi</taxon>
        <taxon>Actinopterygii</taxon>
        <taxon>Neopterygii</taxon>
        <taxon>Teleostei</taxon>
        <taxon>Albuliformes</taxon>
        <taxon>Albulidae</taxon>
        <taxon>Albula</taxon>
    </lineage>
</organism>
<dbReference type="GO" id="GO:0019427">
    <property type="term" value="P:acetyl-CoA biosynthetic process from acetate"/>
    <property type="evidence" value="ECO:0007669"/>
    <property type="project" value="InterPro"/>
</dbReference>
<keyword evidence="6" id="KW-0443">Lipid metabolism</keyword>
<evidence type="ECO:0000256" key="7">
    <source>
        <dbReference type="ARBA" id="ARBA00049004"/>
    </source>
</evidence>